<evidence type="ECO:0000259" key="1">
    <source>
        <dbReference type="PROSITE" id="PS50883"/>
    </source>
</evidence>
<dbReference type="RefSeq" id="WP_376943873.1">
    <property type="nucleotide sequence ID" value="NZ_CP171449.1"/>
</dbReference>
<evidence type="ECO:0000313" key="3">
    <source>
        <dbReference type="Proteomes" id="UP001589891"/>
    </source>
</evidence>
<sequence>MPTPSPAHLLALLEGQGLGVEYQPIVEVASGNAIGHEALARFRSAAGCNLQPEQVFCTLHDSPLSLFQLELKIKKLQILQAPESGLLFLNIDQDAFATFLDEVRHPLVELLAGHPRTVVEITENSSISDAQVSIAMLGRFGSAGIPMALDDIGAHDSLVSLDVLARVDYLKLARDWLNRLSGPHDRPLLHSLLDFARQSGKAVVLEGVETAEHLRLARRLGIGLVQGYLFRPRFVQVWAPPAHRQEQAEALA</sequence>
<dbReference type="PANTHER" id="PTHR33121:SF76">
    <property type="entry name" value="SIGNALING PROTEIN"/>
    <property type="match status" value="1"/>
</dbReference>
<dbReference type="Pfam" id="PF00563">
    <property type="entry name" value="EAL"/>
    <property type="match status" value="1"/>
</dbReference>
<dbReference type="InterPro" id="IPR035919">
    <property type="entry name" value="EAL_sf"/>
</dbReference>
<keyword evidence="3" id="KW-1185">Reference proteome</keyword>
<dbReference type="InterPro" id="IPR050706">
    <property type="entry name" value="Cyclic-di-GMP_PDE-like"/>
</dbReference>
<dbReference type="InterPro" id="IPR001633">
    <property type="entry name" value="EAL_dom"/>
</dbReference>
<protein>
    <submittedName>
        <fullName evidence="2">EAL domain-containing protein</fullName>
    </submittedName>
</protein>
<dbReference type="CDD" id="cd01948">
    <property type="entry name" value="EAL"/>
    <property type="match status" value="1"/>
</dbReference>
<dbReference type="Proteomes" id="UP001589891">
    <property type="component" value="Unassembled WGS sequence"/>
</dbReference>
<feature type="domain" description="EAL" evidence="1">
    <location>
        <begin position="1"/>
        <end position="247"/>
    </location>
</feature>
<dbReference type="SMART" id="SM00052">
    <property type="entry name" value="EAL"/>
    <property type="match status" value="1"/>
</dbReference>
<dbReference type="Gene3D" id="3.20.20.450">
    <property type="entry name" value="EAL domain"/>
    <property type="match status" value="1"/>
</dbReference>
<reference evidence="2 3" key="1">
    <citation type="submission" date="2024-09" db="EMBL/GenBank/DDBJ databases">
        <authorList>
            <person name="Sun Q."/>
            <person name="Mori K."/>
        </authorList>
    </citation>
    <scope>NUCLEOTIDE SEQUENCE [LARGE SCALE GENOMIC DNA]</scope>
    <source>
        <strain evidence="2 3">NCAIM B.01794</strain>
    </source>
</reference>
<proteinExistence type="predicted"/>
<dbReference type="EMBL" id="JBHLSS010000039">
    <property type="protein sequence ID" value="MFC0709195.1"/>
    <property type="molecule type" value="Genomic_DNA"/>
</dbReference>
<dbReference type="SUPFAM" id="SSF141868">
    <property type="entry name" value="EAL domain-like"/>
    <property type="match status" value="1"/>
</dbReference>
<comment type="caution">
    <text evidence="2">The sequence shown here is derived from an EMBL/GenBank/DDBJ whole genome shotgun (WGS) entry which is preliminary data.</text>
</comment>
<accession>A0ABV6SLL1</accession>
<dbReference type="PANTHER" id="PTHR33121">
    <property type="entry name" value="CYCLIC DI-GMP PHOSPHODIESTERASE PDEF"/>
    <property type="match status" value="1"/>
</dbReference>
<dbReference type="PROSITE" id="PS50883">
    <property type="entry name" value="EAL"/>
    <property type="match status" value="1"/>
</dbReference>
<name>A0ABV6SLL1_AZOPA</name>
<gene>
    <name evidence="2" type="ORF">ACFFGX_06195</name>
</gene>
<evidence type="ECO:0000313" key="2">
    <source>
        <dbReference type="EMBL" id="MFC0709195.1"/>
    </source>
</evidence>
<organism evidence="2 3">
    <name type="scientific">Azorhizophilus paspali</name>
    <name type="common">Azotobacter paspali</name>
    <dbReference type="NCBI Taxonomy" id="69963"/>
    <lineage>
        <taxon>Bacteria</taxon>
        <taxon>Pseudomonadati</taxon>
        <taxon>Pseudomonadota</taxon>
        <taxon>Gammaproteobacteria</taxon>
        <taxon>Pseudomonadales</taxon>
        <taxon>Pseudomonadaceae</taxon>
        <taxon>Azorhizophilus</taxon>
    </lineage>
</organism>